<keyword evidence="1" id="KW-0732">Signal</keyword>
<feature type="chain" id="PRO_5021915378" evidence="1">
    <location>
        <begin position="22"/>
        <end position="97"/>
    </location>
</feature>
<dbReference type="OrthoDB" id="8741746at2759"/>
<proteinExistence type="predicted"/>
<comment type="caution">
    <text evidence="2">The sequence shown here is derived from an EMBL/GenBank/DDBJ whole genome shotgun (WGS) entry which is preliminary data.</text>
</comment>
<protein>
    <submittedName>
        <fullName evidence="2">Uncharacterized protein</fullName>
    </submittedName>
</protein>
<dbReference type="AlphaFoldDB" id="A0A553N5G4"/>
<reference evidence="2 3" key="1">
    <citation type="journal article" date="2019" name="Sci. Data">
        <title>Hybrid genome assembly and annotation of Danionella translucida.</title>
        <authorList>
            <person name="Kadobianskyi M."/>
            <person name="Schulze L."/>
            <person name="Schuelke M."/>
            <person name="Judkewitz B."/>
        </authorList>
    </citation>
    <scope>NUCLEOTIDE SEQUENCE [LARGE SCALE GENOMIC DNA]</scope>
    <source>
        <strain evidence="2 3">Bolton</strain>
    </source>
</reference>
<accession>A0A553N5G4</accession>
<organism evidence="2 3">
    <name type="scientific">Danionella cerebrum</name>
    <dbReference type="NCBI Taxonomy" id="2873325"/>
    <lineage>
        <taxon>Eukaryota</taxon>
        <taxon>Metazoa</taxon>
        <taxon>Chordata</taxon>
        <taxon>Craniata</taxon>
        <taxon>Vertebrata</taxon>
        <taxon>Euteleostomi</taxon>
        <taxon>Actinopterygii</taxon>
        <taxon>Neopterygii</taxon>
        <taxon>Teleostei</taxon>
        <taxon>Ostariophysi</taxon>
        <taxon>Cypriniformes</taxon>
        <taxon>Danionidae</taxon>
        <taxon>Danioninae</taxon>
        <taxon>Danionella</taxon>
    </lineage>
</organism>
<dbReference type="Proteomes" id="UP000316079">
    <property type="component" value="Unassembled WGS sequence"/>
</dbReference>
<evidence type="ECO:0000256" key="1">
    <source>
        <dbReference type="SAM" id="SignalP"/>
    </source>
</evidence>
<name>A0A553N5G4_9TELE</name>
<sequence>MKSTCSFLLYLSLLLSNGVFAEEAEKVSATMGEPLTLHTGVKIEKDDVIVWFSGQDNRLLAKLNGKADSAKIYRSDREPCDSLLVQRKQFDLQHQCI</sequence>
<evidence type="ECO:0000313" key="2">
    <source>
        <dbReference type="EMBL" id="TRY60666.1"/>
    </source>
</evidence>
<dbReference type="InterPro" id="IPR013783">
    <property type="entry name" value="Ig-like_fold"/>
</dbReference>
<feature type="signal peptide" evidence="1">
    <location>
        <begin position="1"/>
        <end position="21"/>
    </location>
</feature>
<dbReference type="Gene3D" id="2.60.40.10">
    <property type="entry name" value="Immunoglobulins"/>
    <property type="match status" value="1"/>
</dbReference>
<gene>
    <name evidence="2" type="ORF">DNTS_016020</name>
</gene>
<evidence type="ECO:0000313" key="3">
    <source>
        <dbReference type="Proteomes" id="UP000316079"/>
    </source>
</evidence>
<dbReference type="EMBL" id="SRMA01027038">
    <property type="protein sequence ID" value="TRY60666.1"/>
    <property type="molecule type" value="Genomic_DNA"/>
</dbReference>
<keyword evidence="3" id="KW-1185">Reference proteome</keyword>